<sequence>MSSTNNQYHHPKYISRTNTQLTTLTPNSCLLAVLLVTRSSSGPTLTFHYPPRPRIESPQTRNIRSQSPSDSSSSSSSSEDDDADETSRTTATQQPGAASDAESRKTRFRRRDDSDADRAEPKKPRSAETVLGFKTEFLADMLAPKAAAARGRFEMSVDDIVYIGMPVHVRPDGTWRRSRKRKKKGDVEEDDDPDEDGDEGENEGYAPEQEEEGQEGEEVEKGVEDLSIEDTGKVPEDEATKAADEDADDEREGETPTEQTNTESSMNMFHIVFVLNPPELEYQARTLQIYDYVVRRFSRTLKYEQDKDGYVWKEAEKIARLKEQAAHEDISYSELWRKIIDNSNLAHAISRIYIDISQNKIAHIFLNNHRTLSVQIPIVTEINRLPTLMDQPMPGLPLTTANSFGDEETEGDSILAKHFTLLFLEDIETIIKDIVAEPTESSASLAHFVKNVKPTQSFVQISIQSGIALHEIQVLARHLIQWRKARPIPPIHQRNTYIVSPNADMKRVPQLIPVYSKTFPTMPGLEKMLGMLSGPPRSFASFIPSKDHRGAYLEILAWLIRHSLVTELRTFAWIKIPRHIKQAVHEERLRQREENPDSPAPDDDEDEMLDEDSFILDPSKASGIESAWLEMACREHSSDVKALFERMLKYLNGQHALEKIAVREGIPRKEVRKVFSVMEKIIVYAKHW</sequence>
<dbReference type="EMBL" id="HF935418">
    <property type="protein sequence ID" value="CCX30095.1"/>
    <property type="molecule type" value="Genomic_DNA"/>
</dbReference>
<evidence type="ECO:0000313" key="8">
    <source>
        <dbReference type="EMBL" id="CCX30095.1"/>
    </source>
</evidence>
<dbReference type="GO" id="GO:1904262">
    <property type="term" value="P:negative regulation of TORC1 signaling"/>
    <property type="evidence" value="ECO:0007669"/>
    <property type="project" value="TreeGrafter"/>
</dbReference>
<comment type="function">
    <text evidence="3 5">Mediates inactivation of the TORC1 complex in response to amino acid starvation. Required for meiotic nuclear division.</text>
</comment>
<dbReference type="GO" id="GO:0005774">
    <property type="term" value="C:vacuolar membrane"/>
    <property type="evidence" value="ECO:0007669"/>
    <property type="project" value="UniProtKB-SubCell"/>
</dbReference>
<evidence type="ECO:0000256" key="6">
    <source>
        <dbReference type="SAM" id="MobiDB-lite"/>
    </source>
</evidence>
<evidence type="ECO:0000256" key="4">
    <source>
        <dbReference type="ARBA" id="ARBA00030028"/>
    </source>
</evidence>
<comment type="subcellular location">
    <subcellularLocation>
        <location evidence="5">Vacuole membrane</location>
        <topology evidence="5">Peripheral membrane protein</topology>
    </subcellularLocation>
</comment>
<keyword evidence="9" id="KW-1185">Reference proteome</keyword>
<feature type="compositionally biased region" description="Basic and acidic residues" evidence="6">
    <location>
        <begin position="101"/>
        <end position="126"/>
    </location>
</feature>
<evidence type="ECO:0000256" key="1">
    <source>
        <dbReference type="ARBA" id="ARBA00010546"/>
    </source>
</evidence>
<comment type="similarity">
    <text evidence="1 5">Belongs to the NPR3 family.</text>
</comment>
<dbReference type="InterPro" id="IPR056603">
    <property type="entry name" value="HTH_NPRL3"/>
</dbReference>
<dbReference type="GO" id="GO:0010508">
    <property type="term" value="P:positive regulation of autophagy"/>
    <property type="evidence" value="ECO:0007669"/>
    <property type="project" value="TreeGrafter"/>
</dbReference>
<gene>
    <name evidence="8" type="ORF">PCON_08121</name>
</gene>
<dbReference type="PANTHER" id="PTHR13153:SF5">
    <property type="entry name" value="GATOR COMPLEX PROTEIN NPRL3"/>
    <property type="match status" value="1"/>
</dbReference>
<evidence type="ECO:0000259" key="7">
    <source>
        <dbReference type="Pfam" id="PF24064"/>
    </source>
</evidence>
<evidence type="ECO:0000256" key="2">
    <source>
        <dbReference type="ARBA" id="ARBA00017880"/>
    </source>
</evidence>
<dbReference type="eggNOG" id="KOG3830">
    <property type="taxonomic scope" value="Eukaryota"/>
</dbReference>
<keyword evidence="5" id="KW-0732">Signal</keyword>
<dbReference type="Proteomes" id="UP000018144">
    <property type="component" value="Unassembled WGS sequence"/>
</dbReference>
<evidence type="ECO:0000256" key="5">
    <source>
        <dbReference type="RuleBase" id="RU368069"/>
    </source>
</evidence>
<organism evidence="8 9">
    <name type="scientific">Pyronema omphalodes (strain CBS 100304)</name>
    <name type="common">Pyronema confluens</name>
    <dbReference type="NCBI Taxonomy" id="1076935"/>
    <lineage>
        <taxon>Eukaryota</taxon>
        <taxon>Fungi</taxon>
        <taxon>Dikarya</taxon>
        <taxon>Ascomycota</taxon>
        <taxon>Pezizomycotina</taxon>
        <taxon>Pezizomycetes</taxon>
        <taxon>Pezizales</taxon>
        <taxon>Pyronemataceae</taxon>
        <taxon>Pyronema</taxon>
    </lineage>
</organism>
<dbReference type="OMA" id="RTDYVWK"/>
<dbReference type="STRING" id="1076935.U4LL48"/>
<dbReference type="GO" id="GO:1990130">
    <property type="term" value="C:GATOR1 complex"/>
    <property type="evidence" value="ECO:0007669"/>
    <property type="project" value="TreeGrafter"/>
</dbReference>
<feature type="compositionally biased region" description="Acidic residues" evidence="6">
    <location>
        <begin position="187"/>
        <end position="218"/>
    </location>
</feature>
<proteinExistence type="inferred from homology"/>
<feature type="domain" description="GATOR1 complex protein NPRL3 C-terminal HTH" evidence="7">
    <location>
        <begin position="623"/>
        <end position="683"/>
    </location>
</feature>
<keyword evidence="5" id="KW-0469">Meiosis</keyword>
<dbReference type="Pfam" id="PF03666">
    <property type="entry name" value="NPR3"/>
    <property type="match status" value="1"/>
</dbReference>
<evidence type="ECO:0000256" key="3">
    <source>
        <dbReference type="ARBA" id="ARBA00025376"/>
    </source>
</evidence>
<feature type="region of interest" description="Disordered" evidence="6">
    <location>
        <begin position="170"/>
        <end position="263"/>
    </location>
</feature>
<evidence type="ECO:0000313" key="9">
    <source>
        <dbReference type="Proteomes" id="UP000018144"/>
    </source>
</evidence>
<feature type="region of interest" description="Disordered" evidence="6">
    <location>
        <begin position="587"/>
        <end position="607"/>
    </location>
</feature>
<feature type="region of interest" description="Disordered" evidence="6">
    <location>
        <begin position="41"/>
        <end position="127"/>
    </location>
</feature>
<dbReference type="AlphaFoldDB" id="U4LL48"/>
<protein>
    <recommendedName>
        <fullName evidence="2 5">Nitrogen permease regulator 3</fullName>
    </recommendedName>
    <alternativeName>
        <fullName evidence="4 5">Required for meiotic nuclear division protein 11</fullName>
    </alternativeName>
</protein>
<dbReference type="PANTHER" id="PTHR13153">
    <property type="entry name" value="CGTHBA PROTEIN -14 GENE PROTEIN"/>
    <property type="match status" value="1"/>
</dbReference>
<feature type="compositionally biased region" description="Low complexity" evidence="6">
    <location>
        <begin position="65"/>
        <end position="77"/>
    </location>
</feature>
<dbReference type="OrthoDB" id="18648at2759"/>
<name>U4LL48_PYROM</name>
<dbReference type="GO" id="GO:0051321">
    <property type="term" value="P:meiotic cell cycle"/>
    <property type="evidence" value="ECO:0007669"/>
    <property type="project" value="UniProtKB-UniRule"/>
</dbReference>
<dbReference type="GO" id="GO:0038202">
    <property type="term" value="P:TORC1 signaling"/>
    <property type="evidence" value="ECO:0007669"/>
    <property type="project" value="TreeGrafter"/>
</dbReference>
<dbReference type="InterPro" id="IPR005365">
    <property type="entry name" value="Npr3"/>
</dbReference>
<accession>U4LL48</accession>
<feature type="compositionally biased region" description="Basic and acidic residues" evidence="6">
    <location>
        <begin position="219"/>
        <end position="244"/>
    </location>
</feature>
<dbReference type="GO" id="GO:0034198">
    <property type="term" value="P:cellular response to amino acid starvation"/>
    <property type="evidence" value="ECO:0007669"/>
    <property type="project" value="TreeGrafter"/>
</dbReference>
<reference evidence="8 9" key="1">
    <citation type="journal article" date="2013" name="PLoS Genet.">
        <title>The genome and development-dependent transcriptomes of Pyronema confluens: a window into fungal evolution.</title>
        <authorList>
            <person name="Traeger S."/>
            <person name="Altegoer F."/>
            <person name="Freitag M."/>
            <person name="Gabaldon T."/>
            <person name="Kempken F."/>
            <person name="Kumar A."/>
            <person name="Marcet-Houben M."/>
            <person name="Poggeler S."/>
            <person name="Stajich J.E."/>
            <person name="Nowrousian M."/>
        </authorList>
    </citation>
    <scope>NUCLEOTIDE SEQUENCE [LARGE SCALE GENOMIC DNA]</scope>
    <source>
        <strain evidence="9">CBS 100304</strain>
        <tissue evidence="8">Vegetative mycelium</tissue>
    </source>
</reference>
<dbReference type="Pfam" id="PF24064">
    <property type="entry name" value="HTH_NPRL3"/>
    <property type="match status" value="1"/>
</dbReference>